<evidence type="ECO:0000256" key="6">
    <source>
        <dbReference type="ARBA" id="ARBA00023033"/>
    </source>
</evidence>
<dbReference type="OrthoDB" id="1470350at2759"/>
<comment type="caution">
    <text evidence="8">The sequence shown here is derived from an EMBL/GenBank/DDBJ whole genome shotgun (WGS) entry which is preliminary data.</text>
</comment>
<evidence type="ECO:0000313" key="9">
    <source>
        <dbReference type="Proteomes" id="UP000770661"/>
    </source>
</evidence>
<keyword evidence="6" id="KW-0503">Monooxygenase</keyword>
<evidence type="ECO:0000313" key="8">
    <source>
        <dbReference type="EMBL" id="KAG0720264.1"/>
    </source>
</evidence>
<dbReference type="GO" id="GO:0016705">
    <property type="term" value="F:oxidoreductase activity, acting on paired donors, with incorporation or reduction of molecular oxygen"/>
    <property type="evidence" value="ECO:0007669"/>
    <property type="project" value="InterPro"/>
</dbReference>
<dbReference type="InterPro" id="IPR036396">
    <property type="entry name" value="Cyt_P450_sf"/>
</dbReference>
<dbReference type="SUPFAM" id="SSF48264">
    <property type="entry name" value="Cytochrome P450"/>
    <property type="match status" value="1"/>
</dbReference>
<keyword evidence="9" id="KW-1185">Reference proteome</keyword>
<keyword evidence="3" id="KW-0479">Metal-binding</keyword>
<evidence type="ECO:0000256" key="3">
    <source>
        <dbReference type="ARBA" id="ARBA00022723"/>
    </source>
</evidence>
<organism evidence="8 9">
    <name type="scientific">Chionoecetes opilio</name>
    <name type="common">Atlantic snow crab</name>
    <name type="synonym">Cancer opilio</name>
    <dbReference type="NCBI Taxonomy" id="41210"/>
    <lineage>
        <taxon>Eukaryota</taxon>
        <taxon>Metazoa</taxon>
        <taxon>Ecdysozoa</taxon>
        <taxon>Arthropoda</taxon>
        <taxon>Crustacea</taxon>
        <taxon>Multicrustacea</taxon>
        <taxon>Malacostraca</taxon>
        <taxon>Eumalacostraca</taxon>
        <taxon>Eucarida</taxon>
        <taxon>Decapoda</taxon>
        <taxon>Pleocyemata</taxon>
        <taxon>Brachyura</taxon>
        <taxon>Eubrachyura</taxon>
        <taxon>Majoidea</taxon>
        <taxon>Majidae</taxon>
        <taxon>Chionoecetes</taxon>
    </lineage>
</organism>
<evidence type="ECO:0000256" key="4">
    <source>
        <dbReference type="ARBA" id="ARBA00023002"/>
    </source>
</evidence>
<protein>
    <submittedName>
        <fullName evidence="8">Cytochrome P450 6k1</fullName>
    </submittedName>
</protein>
<evidence type="ECO:0000256" key="7">
    <source>
        <dbReference type="SAM" id="MobiDB-lite"/>
    </source>
</evidence>
<evidence type="ECO:0000256" key="1">
    <source>
        <dbReference type="ARBA" id="ARBA00010617"/>
    </source>
</evidence>
<dbReference type="PANTHER" id="PTHR24302:SF15">
    <property type="entry name" value="FATTY-ACID PEROXYGENASE"/>
    <property type="match status" value="1"/>
</dbReference>
<evidence type="ECO:0000256" key="5">
    <source>
        <dbReference type="ARBA" id="ARBA00023004"/>
    </source>
</evidence>
<dbReference type="GO" id="GO:0008395">
    <property type="term" value="F:steroid hydroxylase activity"/>
    <property type="evidence" value="ECO:0007669"/>
    <property type="project" value="TreeGrafter"/>
</dbReference>
<dbReference type="Proteomes" id="UP000770661">
    <property type="component" value="Unassembled WGS sequence"/>
</dbReference>
<feature type="region of interest" description="Disordered" evidence="7">
    <location>
        <begin position="309"/>
        <end position="420"/>
    </location>
</feature>
<reference evidence="8" key="1">
    <citation type="submission" date="2020-07" db="EMBL/GenBank/DDBJ databases">
        <title>The High-quality genome of the commercially important snow crab, Chionoecetes opilio.</title>
        <authorList>
            <person name="Jeong J.-H."/>
            <person name="Ryu S."/>
        </authorList>
    </citation>
    <scope>NUCLEOTIDE SEQUENCE</scope>
    <source>
        <strain evidence="8">MADBK_172401_WGS</strain>
        <tissue evidence="8">Digestive gland</tissue>
    </source>
</reference>
<name>A0A8J4YCD4_CHIOP</name>
<dbReference type="GO" id="GO:0020037">
    <property type="term" value="F:heme binding"/>
    <property type="evidence" value="ECO:0007669"/>
    <property type="project" value="InterPro"/>
</dbReference>
<keyword evidence="5" id="KW-0408">Iron</keyword>
<feature type="compositionally biased region" description="Basic and acidic residues" evidence="7">
    <location>
        <begin position="411"/>
        <end position="420"/>
    </location>
</feature>
<keyword evidence="4" id="KW-0560">Oxidoreductase</keyword>
<dbReference type="InterPro" id="IPR050705">
    <property type="entry name" value="Cytochrome_P450_3A"/>
</dbReference>
<evidence type="ECO:0000256" key="2">
    <source>
        <dbReference type="ARBA" id="ARBA00022617"/>
    </source>
</evidence>
<dbReference type="Pfam" id="PF00067">
    <property type="entry name" value="p450"/>
    <property type="match status" value="1"/>
</dbReference>
<dbReference type="EMBL" id="JACEEZ010013164">
    <property type="protein sequence ID" value="KAG0720264.1"/>
    <property type="molecule type" value="Genomic_DNA"/>
</dbReference>
<accession>A0A8J4YCD4</accession>
<dbReference type="InterPro" id="IPR001128">
    <property type="entry name" value="Cyt_P450"/>
</dbReference>
<keyword evidence="2" id="KW-0349">Heme</keyword>
<dbReference type="GO" id="GO:0005506">
    <property type="term" value="F:iron ion binding"/>
    <property type="evidence" value="ECO:0007669"/>
    <property type="project" value="InterPro"/>
</dbReference>
<sequence length="420" mass="48613">MSFFGVLQPCGLICCEAKVALAKRCCGGAGWWRQGYKERYVRSLAEDVKGHLNANDLRPAYRALKKLRSKSPSRASAIRTADGRLVSDMDGQMARTYFDYLTVRHHRREEKDVKLARPHFRRNILPCFWREEPRGSRRYTMGVETWLLVATVAVLAWLYSRWRHSYWSSRGVPSPPALPFLGHFHKAFFINRRLWESLHENYTKFYQSSMFGLYEFFSPVLVTWDADIMRHILVKDSESFIDRRDFDMRSGHERDKIISEMLSLKRGAEWKALRAIMTPTFTSGKIKSCSLWLLTDRTWWHRCVSSSRGYDTTPPLPFSPLPGAEQGPQPRPGDKMRQRWRTPGTSPQPHQEDVLAPFAADPEPWCKCPSGAPPRPWVWPDPEPFHPGPLPARDKGTSPPSPTCPWGGTQERWERPLQED</sequence>
<dbReference type="Gene3D" id="1.10.630.10">
    <property type="entry name" value="Cytochrome P450"/>
    <property type="match status" value="1"/>
</dbReference>
<gene>
    <name evidence="8" type="primary">CYP6K1</name>
    <name evidence="8" type="ORF">GWK47_048865</name>
</gene>
<comment type="similarity">
    <text evidence="1">Belongs to the cytochrome P450 family.</text>
</comment>
<feature type="compositionally biased region" description="Pro residues" evidence="7">
    <location>
        <begin position="371"/>
        <end position="390"/>
    </location>
</feature>
<dbReference type="PANTHER" id="PTHR24302">
    <property type="entry name" value="CYTOCHROME P450 FAMILY 3"/>
    <property type="match status" value="1"/>
</dbReference>
<dbReference type="AlphaFoldDB" id="A0A8J4YCD4"/>
<proteinExistence type="inferred from homology"/>